<sequence length="180" mass="20371">MNTLLSRANAIFAFTLSVLAGLTFCCFVSTAFNEYKTNVTLKTVKAVVKNVPDYSASREKNDLGFLTYDLQADLRSLFNWNVKQLFIYMTAEYVSGNNVLNQVVLWDKIIRRGDEAKIDYRNVNPKYYFWDDGNGLRGNKNITLTLSWNVIPNAGSLPNVFGTGSHSFSFPAEYTTSRVM</sequence>
<keyword evidence="6" id="KW-1133">Transmembrane helix</keyword>
<protein>
    <recommendedName>
        <fullName evidence="8 10">Signal peptidase complex subunit 3</fullName>
    </recommendedName>
</protein>
<dbReference type="Proteomes" id="UP000694941">
    <property type="component" value="Unplaced"/>
</dbReference>
<organism evidence="11 12">
    <name type="scientific">Limulus polyphemus</name>
    <name type="common">Atlantic horseshoe crab</name>
    <dbReference type="NCBI Taxonomy" id="6850"/>
    <lineage>
        <taxon>Eukaryota</taxon>
        <taxon>Metazoa</taxon>
        <taxon>Ecdysozoa</taxon>
        <taxon>Arthropoda</taxon>
        <taxon>Chelicerata</taxon>
        <taxon>Merostomata</taxon>
        <taxon>Xiphosura</taxon>
        <taxon>Limulidae</taxon>
        <taxon>Limulus</taxon>
    </lineage>
</organism>
<dbReference type="GeneID" id="106467721"/>
<comment type="subcellular location">
    <subcellularLocation>
        <location evidence="1">Endoplasmic reticulum membrane</location>
        <topology evidence="1">Single-pass type II membrane protein</topology>
    </subcellularLocation>
</comment>
<keyword evidence="7 10" id="KW-0472">Membrane</keyword>
<name>A0ABM1BK30_LIMPO</name>
<proteinExistence type="inferred from homology"/>
<evidence type="ECO:0000313" key="11">
    <source>
        <dbReference type="Proteomes" id="UP000694941"/>
    </source>
</evidence>
<evidence type="ECO:0000256" key="4">
    <source>
        <dbReference type="ARBA" id="ARBA00022824"/>
    </source>
</evidence>
<comment type="similarity">
    <text evidence="2 10">Belongs to the SPCS3 family.</text>
</comment>
<reference evidence="12" key="1">
    <citation type="submission" date="2025-08" db="UniProtKB">
        <authorList>
            <consortium name="RefSeq"/>
        </authorList>
    </citation>
    <scope>IDENTIFICATION</scope>
    <source>
        <tissue evidence="12">Muscle</tissue>
    </source>
</reference>
<dbReference type="PANTHER" id="PTHR12804:SF0">
    <property type="entry name" value="SIGNAL PEPTIDASE COMPLEX SUBUNIT 3"/>
    <property type="match status" value="1"/>
</dbReference>
<gene>
    <name evidence="12" type="primary">LOC106467721</name>
</gene>
<evidence type="ECO:0000256" key="10">
    <source>
        <dbReference type="PIRNR" id="PIRNR016089"/>
    </source>
</evidence>
<dbReference type="InterPro" id="IPR007653">
    <property type="entry name" value="SPC3"/>
</dbReference>
<accession>A0ABM1BK30</accession>
<dbReference type="Pfam" id="PF04573">
    <property type="entry name" value="SPC22"/>
    <property type="match status" value="1"/>
</dbReference>
<dbReference type="RefSeq" id="XP_013783550.1">
    <property type="nucleotide sequence ID" value="XM_013928096.2"/>
</dbReference>
<evidence type="ECO:0000256" key="3">
    <source>
        <dbReference type="ARBA" id="ARBA00022692"/>
    </source>
</evidence>
<evidence type="ECO:0000313" key="12">
    <source>
        <dbReference type="RefSeq" id="XP_013783550.1"/>
    </source>
</evidence>
<dbReference type="PANTHER" id="PTHR12804">
    <property type="entry name" value="MICROSOMAL SIGNAL PEPTIDASE 23 KD SUBUNIT SPC22/23"/>
    <property type="match status" value="1"/>
</dbReference>
<keyword evidence="3" id="KW-0812">Transmembrane</keyword>
<keyword evidence="4 10" id="KW-0256">Endoplasmic reticulum</keyword>
<keyword evidence="11" id="KW-1185">Reference proteome</keyword>
<evidence type="ECO:0000256" key="9">
    <source>
        <dbReference type="ARBA" id="ARBA00046080"/>
    </source>
</evidence>
<evidence type="ECO:0000256" key="1">
    <source>
        <dbReference type="ARBA" id="ARBA00004648"/>
    </source>
</evidence>
<comment type="function">
    <text evidence="9">Essential component of the signal peptidase complex (SPC) which catalyzes the cleavage of N-terminal signal sequences from nascent proteins as they are translocated into the lumen of the endoplasmic reticulum. Essential for the SPC catalytic activity, possibly by stabilizing and positioning the active center of the complex close to the lumenal surface.</text>
</comment>
<evidence type="ECO:0000256" key="6">
    <source>
        <dbReference type="ARBA" id="ARBA00022989"/>
    </source>
</evidence>
<evidence type="ECO:0000256" key="7">
    <source>
        <dbReference type="ARBA" id="ARBA00023136"/>
    </source>
</evidence>
<keyword evidence="5" id="KW-0735">Signal-anchor</keyword>
<evidence type="ECO:0000256" key="2">
    <source>
        <dbReference type="ARBA" id="ARBA00009289"/>
    </source>
</evidence>
<evidence type="ECO:0000256" key="8">
    <source>
        <dbReference type="ARBA" id="ARBA00029556"/>
    </source>
</evidence>
<evidence type="ECO:0000256" key="5">
    <source>
        <dbReference type="ARBA" id="ARBA00022968"/>
    </source>
</evidence>
<dbReference type="PIRSF" id="PIRSF016089">
    <property type="entry name" value="SPC22"/>
    <property type="match status" value="1"/>
</dbReference>